<evidence type="ECO:0000313" key="1">
    <source>
        <dbReference type="EMBL" id="OCL10181.1"/>
    </source>
</evidence>
<accession>A0A8E2F4W8</accession>
<name>A0A8E2F4W8_9PEZI</name>
<evidence type="ECO:0000313" key="2">
    <source>
        <dbReference type="Proteomes" id="UP000250140"/>
    </source>
</evidence>
<sequence length="549" mass="62969">MATQQALCLPEIVSNILRQVWENTQYCKFEWGVPVEYNCYFERNGSLMSCILVNKLWAAEGTNIIWGEKEDDECFTSVDGPRLQYYANKIREIRIRHNKISQPVSSLASIPLSHLHFPRLSSLTLKTPFNAPTSELIPFLTPRLRTIKLVSSKPSEMDRIVSDIWPLVKKYCPRLERMVFSNLPSGGRKIPADELVSFLSAMPSINDVNLNSAKIELTLPLFMYLAQRPLIYKLSLFRPGFFGKEMATYETLRDYLVRVDTRQTQNSSPFWSHRPIAHPIFPHLEVLKLMSPVELFGALQSHISRIKDLKLRLWPYCGSSDLTGEVRTARVDYVLSCSSRFADLRRLEVHFASGAGVYTENLTTPLQFQGGSLLKLAEGCRSLEVLHLTGYVGLNATGLSDEVIDKAAKLLPRLSSLLLQLDRGSEESELTERTLQSLGRHCRRMKVCRIRAPINLLLQTDENCLFPRLCHLAVGARTQVDYKVHHSEVNALQQVLLHHFPALVFLDSWRYLRRTNTDFDQKDQSTVYESPWDYETINDFLDQRQSIFQ</sequence>
<reference evidence="1 2" key="1">
    <citation type="journal article" date="2016" name="Nat. Commun.">
        <title>Ectomycorrhizal ecology is imprinted in the genome of the dominant symbiotic fungus Cenococcum geophilum.</title>
        <authorList>
            <consortium name="DOE Joint Genome Institute"/>
            <person name="Peter M."/>
            <person name="Kohler A."/>
            <person name="Ohm R.A."/>
            <person name="Kuo A."/>
            <person name="Krutzmann J."/>
            <person name="Morin E."/>
            <person name="Arend M."/>
            <person name="Barry K.W."/>
            <person name="Binder M."/>
            <person name="Choi C."/>
            <person name="Clum A."/>
            <person name="Copeland A."/>
            <person name="Grisel N."/>
            <person name="Haridas S."/>
            <person name="Kipfer T."/>
            <person name="LaButti K."/>
            <person name="Lindquist E."/>
            <person name="Lipzen A."/>
            <person name="Maire R."/>
            <person name="Meier B."/>
            <person name="Mihaltcheva S."/>
            <person name="Molinier V."/>
            <person name="Murat C."/>
            <person name="Poggeler S."/>
            <person name="Quandt C.A."/>
            <person name="Sperisen C."/>
            <person name="Tritt A."/>
            <person name="Tisserant E."/>
            <person name="Crous P.W."/>
            <person name="Henrissat B."/>
            <person name="Nehls U."/>
            <person name="Egli S."/>
            <person name="Spatafora J.W."/>
            <person name="Grigoriev I.V."/>
            <person name="Martin F.M."/>
        </authorList>
    </citation>
    <scope>NUCLEOTIDE SEQUENCE [LARGE SCALE GENOMIC DNA]</scope>
    <source>
        <strain evidence="1 2">CBS 207.34</strain>
    </source>
</reference>
<organism evidence="1 2">
    <name type="scientific">Glonium stellatum</name>
    <dbReference type="NCBI Taxonomy" id="574774"/>
    <lineage>
        <taxon>Eukaryota</taxon>
        <taxon>Fungi</taxon>
        <taxon>Dikarya</taxon>
        <taxon>Ascomycota</taxon>
        <taxon>Pezizomycotina</taxon>
        <taxon>Dothideomycetes</taxon>
        <taxon>Pleosporomycetidae</taxon>
        <taxon>Gloniales</taxon>
        <taxon>Gloniaceae</taxon>
        <taxon>Glonium</taxon>
    </lineage>
</organism>
<protein>
    <submittedName>
        <fullName evidence="1">Uncharacterized protein</fullName>
    </submittedName>
</protein>
<gene>
    <name evidence="1" type="ORF">AOQ84DRAFT_375161</name>
</gene>
<dbReference type="AlphaFoldDB" id="A0A8E2F4W8"/>
<dbReference type="OrthoDB" id="2305901at2759"/>
<dbReference type="Proteomes" id="UP000250140">
    <property type="component" value="Unassembled WGS sequence"/>
</dbReference>
<dbReference type="EMBL" id="KV749298">
    <property type="protein sequence ID" value="OCL10181.1"/>
    <property type="molecule type" value="Genomic_DNA"/>
</dbReference>
<proteinExistence type="predicted"/>
<dbReference type="Gene3D" id="3.80.10.10">
    <property type="entry name" value="Ribonuclease Inhibitor"/>
    <property type="match status" value="1"/>
</dbReference>
<keyword evidence="2" id="KW-1185">Reference proteome</keyword>
<dbReference type="InterPro" id="IPR032675">
    <property type="entry name" value="LRR_dom_sf"/>
</dbReference>
<dbReference type="SUPFAM" id="SSF52047">
    <property type="entry name" value="RNI-like"/>
    <property type="match status" value="1"/>
</dbReference>